<keyword evidence="11" id="KW-0966">Cell projection</keyword>
<keyword evidence="8 10" id="KW-0975">Bacterial flagellum</keyword>
<evidence type="ECO:0000256" key="10">
    <source>
        <dbReference type="RuleBase" id="RU362071"/>
    </source>
</evidence>
<reference evidence="11 12" key="1">
    <citation type="journal article" date="2010" name="Stand. Genomic Sci.">
        <title>Complete genome sequence of Denitrovibrio acetiphilus type strain (N2460).</title>
        <authorList>
            <person name="Kiss H."/>
            <person name="Lang E."/>
            <person name="Lapidus A."/>
            <person name="Copeland A."/>
            <person name="Nolan M."/>
            <person name="Glavina Del Rio T."/>
            <person name="Chen F."/>
            <person name="Lucas S."/>
            <person name="Tice H."/>
            <person name="Cheng J.F."/>
            <person name="Han C."/>
            <person name="Goodwin L."/>
            <person name="Pitluck S."/>
            <person name="Liolios K."/>
            <person name="Pati A."/>
            <person name="Ivanova N."/>
            <person name="Mavromatis K."/>
            <person name="Chen A."/>
            <person name="Palaniappan K."/>
            <person name="Land M."/>
            <person name="Hauser L."/>
            <person name="Chang Y.J."/>
            <person name="Jeffries C.D."/>
            <person name="Detter J.C."/>
            <person name="Brettin T."/>
            <person name="Spring S."/>
            <person name="Rohde M."/>
            <person name="Goker M."/>
            <person name="Woyke T."/>
            <person name="Bristow J."/>
            <person name="Eisen J.A."/>
            <person name="Markowitz V."/>
            <person name="Hugenholtz P."/>
            <person name="Kyrpides N.C."/>
            <person name="Klenk H.P."/>
        </authorList>
    </citation>
    <scope>NUCLEOTIDE SEQUENCE [LARGE SCALE GENOMIC DNA]</scope>
    <source>
        <strain evidence="12">DSM 12809 / NBRC 114555 / N2460</strain>
    </source>
</reference>
<dbReference type="PRINTS" id="PR00953">
    <property type="entry name" value="TYPE3IMRPROT"/>
</dbReference>
<dbReference type="PANTHER" id="PTHR30065">
    <property type="entry name" value="FLAGELLAR BIOSYNTHETIC PROTEIN FLIR"/>
    <property type="match status" value="1"/>
</dbReference>
<evidence type="ECO:0000313" key="11">
    <source>
        <dbReference type="EMBL" id="ADD69592.1"/>
    </source>
</evidence>
<dbReference type="AlphaFoldDB" id="D4H6B8"/>
<dbReference type="Proteomes" id="UP000002012">
    <property type="component" value="Chromosome"/>
</dbReference>
<organism evidence="11 12">
    <name type="scientific">Denitrovibrio acetiphilus (strain DSM 12809 / NBRC 114555 / N2460)</name>
    <dbReference type="NCBI Taxonomy" id="522772"/>
    <lineage>
        <taxon>Bacteria</taxon>
        <taxon>Pseudomonadati</taxon>
        <taxon>Deferribacterota</taxon>
        <taxon>Deferribacteres</taxon>
        <taxon>Deferribacterales</taxon>
        <taxon>Geovibrionaceae</taxon>
        <taxon>Denitrovibrio</taxon>
    </lineage>
</organism>
<feature type="transmembrane region" description="Helical" evidence="10">
    <location>
        <begin position="121"/>
        <end position="146"/>
    </location>
</feature>
<keyword evidence="5 10" id="KW-0812">Transmembrane</keyword>
<name>D4H6B8_DENA2</name>
<feature type="transmembrane region" description="Helical" evidence="10">
    <location>
        <begin position="77"/>
        <end position="101"/>
    </location>
</feature>
<dbReference type="GO" id="GO:0009425">
    <property type="term" value="C:bacterial-type flagellum basal body"/>
    <property type="evidence" value="ECO:0007669"/>
    <property type="project" value="UniProtKB-SubCell"/>
</dbReference>
<keyword evidence="4 10" id="KW-1003">Cell membrane</keyword>
<dbReference type="RefSeq" id="WP_013012079.1">
    <property type="nucleotide sequence ID" value="NC_013943.1"/>
</dbReference>
<keyword evidence="12" id="KW-1185">Reference proteome</keyword>
<dbReference type="GO" id="GO:0005886">
    <property type="term" value="C:plasma membrane"/>
    <property type="evidence" value="ECO:0007669"/>
    <property type="project" value="UniProtKB-SubCell"/>
</dbReference>
<evidence type="ECO:0000256" key="1">
    <source>
        <dbReference type="ARBA" id="ARBA00002578"/>
    </source>
</evidence>
<dbReference type="Pfam" id="PF01311">
    <property type="entry name" value="Bac_export_1"/>
    <property type="match status" value="1"/>
</dbReference>
<dbReference type="NCBIfam" id="TIGR01400">
    <property type="entry name" value="fliR"/>
    <property type="match status" value="1"/>
</dbReference>
<dbReference type="FunCoup" id="D4H6B8">
    <property type="interactions" value="68"/>
</dbReference>
<keyword evidence="7 10" id="KW-0472">Membrane</keyword>
<evidence type="ECO:0000256" key="7">
    <source>
        <dbReference type="ARBA" id="ARBA00023136"/>
    </source>
</evidence>
<dbReference type="KEGG" id="dap:Dacet_2842"/>
<evidence type="ECO:0000256" key="8">
    <source>
        <dbReference type="ARBA" id="ARBA00023143"/>
    </source>
</evidence>
<evidence type="ECO:0000313" key="12">
    <source>
        <dbReference type="Proteomes" id="UP000002012"/>
    </source>
</evidence>
<gene>
    <name evidence="11" type="ordered locus">Dacet_2842</name>
</gene>
<protein>
    <recommendedName>
        <fullName evidence="3 9">Flagellar biosynthetic protein FliR</fullName>
    </recommendedName>
</protein>
<evidence type="ECO:0000256" key="2">
    <source>
        <dbReference type="ARBA" id="ARBA00009772"/>
    </source>
</evidence>
<comment type="function">
    <text evidence="1 10">Role in flagellar biosynthesis.</text>
</comment>
<comment type="subcellular location">
    <subcellularLocation>
        <location evidence="10">Cell membrane</location>
        <topology evidence="10">Multi-pass membrane protein</topology>
    </subcellularLocation>
    <subcellularLocation>
        <location evidence="10">Bacterial flagellum basal body</location>
    </subcellularLocation>
</comment>
<evidence type="ECO:0000256" key="9">
    <source>
        <dbReference type="NCBIfam" id="TIGR01400"/>
    </source>
</evidence>
<dbReference type="GO" id="GO:0006605">
    <property type="term" value="P:protein targeting"/>
    <property type="evidence" value="ECO:0007669"/>
    <property type="project" value="UniProtKB-UniRule"/>
</dbReference>
<keyword evidence="11" id="KW-0969">Cilium</keyword>
<dbReference type="GO" id="GO:0044780">
    <property type="term" value="P:bacterial-type flagellum assembly"/>
    <property type="evidence" value="ECO:0007669"/>
    <property type="project" value="UniProtKB-UniRule"/>
</dbReference>
<evidence type="ECO:0000256" key="5">
    <source>
        <dbReference type="ARBA" id="ARBA00022692"/>
    </source>
</evidence>
<feature type="transmembrane region" description="Helical" evidence="10">
    <location>
        <begin position="38"/>
        <end position="56"/>
    </location>
</feature>
<dbReference type="OrthoDB" id="9807748at2"/>
<accession>D4H6B8</accession>
<proteinExistence type="inferred from homology"/>
<feature type="transmembrane region" description="Helical" evidence="10">
    <location>
        <begin position="12"/>
        <end position="32"/>
    </location>
</feature>
<dbReference type="EMBL" id="CP001968">
    <property type="protein sequence ID" value="ADD69592.1"/>
    <property type="molecule type" value="Genomic_DNA"/>
</dbReference>
<comment type="similarity">
    <text evidence="2 10">Belongs to the FliR/MopE/SpaR family.</text>
</comment>
<dbReference type="PANTHER" id="PTHR30065:SF1">
    <property type="entry name" value="SURFACE PRESENTATION OF ANTIGENS PROTEIN SPAR"/>
    <property type="match status" value="1"/>
</dbReference>
<keyword evidence="11" id="KW-0282">Flagellum</keyword>
<feature type="transmembrane region" description="Helical" evidence="10">
    <location>
        <begin position="177"/>
        <end position="204"/>
    </location>
</feature>
<sequence length="257" mass="28143">MFEFLYYTDTFVSFLMAVARIGAILFTVPVFGSNVIKPQIRFVLAILIAMVIFPSLEAMPYGNLPTGIIIVMVFKEILVGVCIGILSNFLFIGAQLGGQIVGLQMGFSVVNVMDPQSNTQLSIISSFLNIGMLLFFIAVGGHYLVLGAIAESFRSIPIGGAEINPIAFNYIAKLFSYIFLIAIKIMAPAIITLLIFSTVIGVIGKLAPQINLMIVGFPAKIAIGLIIIALGMNYFFIAFEKILLRYFEEIANVIRFF</sequence>
<keyword evidence="6 10" id="KW-1133">Transmembrane helix</keyword>
<dbReference type="eggNOG" id="COG1684">
    <property type="taxonomic scope" value="Bacteria"/>
</dbReference>
<dbReference type="InParanoid" id="D4H6B8"/>
<dbReference type="STRING" id="522772.Dacet_2842"/>
<evidence type="ECO:0000256" key="6">
    <source>
        <dbReference type="ARBA" id="ARBA00022989"/>
    </source>
</evidence>
<evidence type="ECO:0000256" key="3">
    <source>
        <dbReference type="ARBA" id="ARBA00021717"/>
    </source>
</evidence>
<feature type="transmembrane region" description="Helical" evidence="10">
    <location>
        <begin position="210"/>
        <end position="236"/>
    </location>
</feature>
<dbReference type="InterPro" id="IPR002010">
    <property type="entry name" value="T3SS_IM_R"/>
</dbReference>
<dbReference type="HOGENOM" id="CLU_063626_2_3_0"/>
<evidence type="ECO:0000256" key="4">
    <source>
        <dbReference type="ARBA" id="ARBA00022475"/>
    </source>
</evidence>
<dbReference type="PaxDb" id="522772-Dacet_2842"/>
<dbReference type="InterPro" id="IPR006303">
    <property type="entry name" value="FliR"/>
</dbReference>